<reference evidence="2" key="1">
    <citation type="submission" date="2020-09" db="EMBL/GenBank/DDBJ databases">
        <title>Iningainema tapete sp. nov. (Scytonemataceae, Cyanobacteria) from greenhouses in central Florida (USA) produces two types of nodularin with biosynthetic potential for microcystin-LR and anabaenopeptins.</title>
        <authorList>
            <person name="Berthold D.E."/>
            <person name="Lefler F.W."/>
            <person name="Huang I.-S."/>
            <person name="Abdulla H."/>
            <person name="Zimba P.V."/>
            <person name="Laughinghouse H.D. IV."/>
        </authorList>
    </citation>
    <scope>NUCLEOTIDE SEQUENCE</scope>
    <source>
        <strain evidence="2">BLCCT55</strain>
    </source>
</reference>
<sequence length="132" mass="14937">MTLTFDQNAYRNLLTEVVPIAIDTEEEYERILKVVEQLTFKKNRTIEEQALYKLLVILIEAYETQNYPMDRSAPHEILQHIMEASGIRQADLVGIIGSSGVVSEVVNGKRSISKAQAKALGDYFKVSPSLFF</sequence>
<dbReference type="Gene3D" id="1.10.260.40">
    <property type="entry name" value="lambda repressor-like DNA-binding domains"/>
    <property type="match status" value="1"/>
</dbReference>
<evidence type="ECO:0000259" key="1">
    <source>
        <dbReference type="PROSITE" id="PS50943"/>
    </source>
</evidence>
<dbReference type="PANTHER" id="PTHR40455">
    <property type="entry name" value="ANTITOXIN HIGA"/>
    <property type="match status" value="1"/>
</dbReference>
<evidence type="ECO:0000313" key="2">
    <source>
        <dbReference type="EMBL" id="MBD2774847.1"/>
    </source>
</evidence>
<dbReference type="SUPFAM" id="SSF47413">
    <property type="entry name" value="lambda repressor-like DNA-binding domains"/>
    <property type="match status" value="1"/>
</dbReference>
<dbReference type="AlphaFoldDB" id="A0A8J6XQT3"/>
<feature type="domain" description="HTH cro/C1-type" evidence="1">
    <location>
        <begin position="78"/>
        <end position="131"/>
    </location>
</feature>
<dbReference type="PANTHER" id="PTHR40455:SF1">
    <property type="entry name" value="ANTITOXIN HIGA"/>
    <property type="match status" value="1"/>
</dbReference>
<organism evidence="2 3">
    <name type="scientific">Iningainema tapete BLCC-T55</name>
    <dbReference type="NCBI Taxonomy" id="2748662"/>
    <lineage>
        <taxon>Bacteria</taxon>
        <taxon>Bacillati</taxon>
        <taxon>Cyanobacteriota</taxon>
        <taxon>Cyanophyceae</taxon>
        <taxon>Nostocales</taxon>
        <taxon>Scytonemataceae</taxon>
        <taxon>Iningainema tapete</taxon>
    </lineage>
</organism>
<dbReference type="InterPro" id="IPR039060">
    <property type="entry name" value="Antitox_HigA"/>
</dbReference>
<dbReference type="InterPro" id="IPR010982">
    <property type="entry name" value="Lambda_DNA-bd_dom_sf"/>
</dbReference>
<accession>A0A8J6XQT3</accession>
<proteinExistence type="predicted"/>
<comment type="caution">
    <text evidence="2">The sequence shown here is derived from an EMBL/GenBank/DDBJ whole genome shotgun (WGS) entry which is preliminary data.</text>
</comment>
<dbReference type="PROSITE" id="PS50943">
    <property type="entry name" value="HTH_CROC1"/>
    <property type="match status" value="1"/>
</dbReference>
<dbReference type="Proteomes" id="UP000629098">
    <property type="component" value="Unassembled WGS sequence"/>
</dbReference>
<dbReference type="GO" id="GO:0001046">
    <property type="term" value="F:core promoter sequence-specific DNA binding"/>
    <property type="evidence" value="ECO:0007669"/>
    <property type="project" value="TreeGrafter"/>
</dbReference>
<protein>
    <submittedName>
        <fullName evidence="2">Transcriptional regulator</fullName>
    </submittedName>
</protein>
<name>A0A8J6XQT3_9CYAN</name>
<evidence type="ECO:0000313" key="3">
    <source>
        <dbReference type="Proteomes" id="UP000629098"/>
    </source>
</evidence>
<dbReference type="SMART" id="SM00530">
    <property type="entry name" value="HTH_XRE"/>
    <property type="match status" value="1"/>
</dbReference>
<dbReference type="InterPro" id="IPR001387">
    <property type="entry name" value="Cro/C1-type_HTH"/>
</dbReference>
<dbReference type="GO" id="GO:0006355">
    <property type="term" value="P:regulation of DNA-templated transcription"/>
    <property type="evidence" value="ECO:0007669"/>
    <property type="project" value="InterPro"/>
</dbReference>
<dbReference type="RefSeq" id="WP_190832362.1">
    <property type="nucleotide sequence ID" value="NZ_CAWPPI010000072.1"/>
</dbReference>
<keyword evidence="3" id="KW-1185">Reference proteome</keyword>
<gene>
    <name evidence="2" type="ORF">ICL16_22950</name>
</gene>
<dbReference type="EMBL" id="JACXAE010000072">
    <property type="protein sequence ID" value="MBD2774847.1"/>
    <property type="molecule type" value="Genomic_DNA"/>
</dbReference>